<dbReference type="PhylomeDB" id="S7ZT21"/>
<organism evidence="1 2">
    <name type="scientific">Penicillium oxalicum (strain 114-2 / CGMCC 5302)</name>
    <name type="common">Penicillium decumbens</name>
    <dbReference type="NCBI Taxonomy" id="933388"/>
    <lineage>
        <taxon>Eukaryota</taxon>
        <taxon>Fungi</taxon>
        <taxon>Dikarya</taxon>
        <taxon>Ascomycota</taxon>
        <taxon>Pezizomycotina</taxon>
        <taxon>Eurotiomycetes</taxon>
        <taxon>Eurotiomycetidae</taxon>
        <taxon>Eurotiales</taxon>
        <taxon>Aspergillaceae</taxon>
        <taxon>Penicillium</taxon>
    </lineage>
</organism>
<reference evidence="1 2" key="1">
    <citation type="journal article" date="2013" name="PLoS ONE">
        <title>Genomic and secretomic analyses reveal unique features of the lignocellulolytic enzyme system of Penicillium decumbens.</title>
        <authorList>
            <person name="Liu G."/>
            <person name="Zhang L."/>
            <person name="Wei X."/>
            <person name="Zou G."/>
            <person name="Qin Y."/>
            <person name="Ma L."/>
            <person name="Li J."/>
            <person name="Zheng H."/>
            <person name="Wang S."/>
            <person name="Wang C."/>
            <person name="Xun L."/>
            <person name="Zhao G.-P."/>
            <person name="Zhou Z."/>
            <person name="Qu Y."/>
        </authorList>
    </citation>
    <scope>NUCLEOTIDE SEQUENCE [LARGE SCALE GENOMIC DNA]</scope>
    <source>
        <strain evidence="2">114-2 / CGMCC 5302</strain>
    </source>
</reference>
<proteinExistence type="predicted"/>
<dbReference type="STRING" id="933388.S7ZT21"/>
<keyword evidence="2" id="KW-1185">Reference proteome</keyword>
<accession>S7ZT21</accession>
<evidence type="ECO:0000313" key="1">
    <source>
        <dbReference type="EMBL" id="EPS33599.1"/>
    </source>
</evidence>
<gene>
    <name evidence="1" type="ORF">PDE_08561</name>
</gene>
<evidence type="ECO:0000313" key="2">
    <source>
        <dbReference type="Proteomes" id="UP000019376"/>
    </source>
</evidence>
<dbReference type="AlphaFoldDB" id="S7ZT21"/>
<dbReference type="HOGENOM" id="CLU_074849_0_0_1"/>
<dbReference type="eggNOG" id="ENOG502S1E7">
    <property type="taxonomic scope" value="Eukaryota"/>
</dbReference>
<dbReference type="Proteomes" id="UP000019376">
    <property type="component" value="Unassembled WGS sequence"/>
</dbReference>
<dbReference type="OrthoDB" id="5327538at2759"/>
<protein>
    <recommendedName>
        <fullName evidence="3">Aminoglycoside phosphotransferase domain-containing protein</fullName>
    </recommendedName>
</protein>
<evidence type="ECO:0008006" key="3">
    <source>
        <dbReference type="Google" id="ProtNLM"/>
    </source>
</evidence>
<sequence>MGSLDQPRADHIGPFARESLTEFIDSQMIPLGPYTEPKDYLDSIIGLILKLIMNREIYAGHEVDAFLVHRFLLDCVTVVLLYHRLDDGRFYLRHADDKGDHILVDTEFNITGIVDWEWAYTTSKPEAFKSRIMLLPVADFYNRSNNIGEDESTFANILENKGNKNLAEIVRYGRLLHRFQFCCGYDFADWEGFLGLFEGLRKALNRDANLSWEDWKNSALERYSSDVRLKMLLRRRD</sequence>
<dbReference type="EMBL" id="KB644415">
    <property type="protein sequence ID" value="EPS33599.1"/>
    <property type="molecule type" value="Genomic_DNA"/>
</dbReference>
<name>S7ZT21_PENO1</name>